<evidence type="ECO:0000313" key="2">
    <source>
        <dbReference type="Proteomes" id="UP001177021"/>
    </source>
</evidence>
<name>A0ACB0J6B9_TRIPR</name>
<keyword evidence="2" id="KW-1185">Reference proteome</keyword>
<protein>
    <submittedName>
        <fullName evidence="1">Uncharacterized protein</fullName>
    </submittedName>
</protein>
<dbReference type="Proteomes" id="UP001177021">
    <property type="component" value="Unassembled WGS sequence"/>
</dbReference>
<gene>
    <name evidence="1" type="ORF">MILVUS5_LOCUS9992</name>
</gene>
<comment type="caution">
    <text evidence="1">The sequence shown here is derived from an EMBL/GenBank/DDBJ whole genome shotgun (WGS) entry which is preliminary data.</text>
</comment>
<organism evidence="1 2">
    <name type="scientific">Trifolium pratense</name>
    <name type="common">Red clover</name>
    <dbReference type="NCBI Taxonomy" id="57577"/>
    <lineage>
        <taxon>Eukaryota</taxon>
        <taxon>Viridiplantae</taxon>
        <taxon>Streptophyta</taxon>
        <taxon>Embryophyta</taxon>
        <taxon>Tracheophyta</taxon>
        <taxon>Spermatophyta</taxon>
        <taxon>Magnoliopsida</taxon>
        <taxon>eudicotyledons</taxon>
        <taxon>Gunneridae</taxon>
        <taxon>Pentapetalae</taxon>
        <taxon>rosids</taxon>
        <taxon>fabids</taxon>
        <taxon>Fabales</taxon>
        <taxon>Fabaceae</taxon>
        <taxon>Papilionoideae</taxon>
        <taxon>50 kb inversion clade</taxon>
        <taxon>NPAAA clade</taxon>
        <taxon>Hologalegina</taxon>
        <taxon>IRL clade</taxon>
        <taxon>Trifolieae</taxon>
        <taxon>Trifolium</taxon>
    </lineage>
</organism>
<sequence length="72" mass="8153">MAKRVSLVSILVEICDHETFHVDRRERAQPGNGLKRVFAFVGSVLSLLLSSSHHLLYFPCFAICTTISYQSR</sequence>
<dbReference type="EMBL" id="CASHSV030000024">
    <property type="protein sequence ID" value="CAJ2640075.1"/>
    <property type="molecule type" value="Genomic_DNA"/>
</dbReference>
<proteinExistence type="predicted"/>
<accession>A0ACB0J6B9</accession>
<evidence type="ECO:0000313" key="1">
    <source>
        <dbReference type="EMBL" id="CAJ2640075.1"/>
    </source>
</evidence>
<reference evidence="1" key="1">
    <citation type="submission" date="2023-10" db="EMBL/GenBank/DDBJ databases">
        <authorList>
            <person name="Rodriguez Cubillos JULIANA M."/>
            <person name="De Vega J."/>
        </authorList>
    </citation>
    <scope>NUCLEOTIDE SEQUENCE</scope>
</reference>